<evidence type="ECO:0000313" key="1">
    <source>
        <dbReference type="EMBL" id="MBL1103838.1"/>
    </source>
</evidence>
<keyword evidence="2" id="KW-1185">Reference proteome</keyword>
<dbReference type="EMBL" id="JAERRH010000002">
    <property type="protein sequence ID" value="MBL1103838.1"/>
    <property type="molecule type" value="Genomic_DNA"/>
</dbReference>
<dbReference type="RefSeq" id="WP_201814308.1">
    <property type="nucleotide sequence ID" value="NZ_JAERRH010000002.1"/>
</dbReference>
<reference evidence="1 2" key="1">
    <citation type="submission" date="2021-01" db="EMBL/GenBank/DDBJ databases">
        <title>WGS of actinomycetes isolated from Thailand.</title>
        <authorList>
            <person name="Thawai C."/>
        </authorList>
    </citation>
    <scope>NUCLEOTIDE SEQUENCE [LARGE SCALE GENOMIC DNA]</scope>
    <source>
        <strain evidence="1 2">CH5-8</strain>
    </source>
</reference>
<sequence length="54" mass="5769">MIFGRVGRAAAVAWLTLPRWERAGVAMLNRAAVRTTLDPDSGVRLLAGCVTEDG</sequence>
<organism evidence="1 2">
    <name type="scientific">Streptomyces musisoli</name>
    <dbReference type="NCBI Taxonomy" id="2802280"/>
    <lineage>
        <taxon>Bacteria</taxon>
        <taxon>Bacillati</taxon>
        <taxon>Actinomycetota</taxon>
        <taxon>Actinomycetes</taxon>
        <taxon>Kitasatosporales</taxon>
        <taxon>Streptomycetaceae</taxon>
        <taxon>Streptomyces</taxon>
    </lineage>
</organism>
<dbReference type="Proteomes" id="UP000621386">
    <property type="component" value="Unassembled WGS sequence"/>
</dbReference>
<comment type="caution">
    <text evidence="1">The sequence shown here is derived from an EMBL/GenBank/DDBJ whole genome shotgun (WGS) entry which is preliminary data.</text>
</comment>
<protein>
    <submittedName>
        <fullName evidence="1">Uncharacterized protein</fullName>
    </submittedName>
</protein>
<evidence type="ECO:0000313" key="2">
    <source>
        <dbReference type="Proteomes" id="UP000621386"/>
    </source>
</evidence>
<proteinExistence type="predicted"/>
<accession>A0ABS1NUR1</accession>
<gene>
    <name evidence="1" type="ORF">JK361_04320</name>
</gene>
<name>A0ABS1NUR1_9ACTN</name>